<organism evidence="2 3">
    <name type="scientific">Microlunatus parietis</name>
    <dbReference type="NCBI Taxonomy" id="682979"/>
    <lineage>
        <taxon>Bacteria</taxon>
        <taxon>Bacillati</taxon>
        <taxon>Actinomycetota</taxon>
        <taxon>Actinomycetes</taxon>
        <taxon>Propionibacteriales</taxon>
        <taxon>Propionibacteriaceae</taxon>
        <taxon>Microlunatus</taxon>
    </lineage>
</organism>
<comment type="caution">
    <text evidence="2">The sequence shown here is derived from an EMBL/GenBank/DDBJ whole genome shotgun (WGS) entry which is preliminary data.</text>
</comment>
<dbReference type="RefSeq" id="WP_179749031.1">
    <property type="nucleotide sequence ID" value="NZ_JACCBU010000001.1"/>
</dbReference>
<feature type="transmembrane region" description="Helical" evidence="1">
    <location>
        <begin position="43"/>
        <end position="61"/>
    </location>
</feature>
<name>A0A7Y9LAT6_9ACTN</name>
<dbReference type="Proteomes" id="UP000569914">
    <property type="component" value="Unassembled WGS sequence"/>
</dbReference>
<proteinExistence type="predicted"/>
<dbReference type="EMBL" id="JACCBU010000001">
    <property type="protein sequence ID" value="NYE69930.1"/>
    <property type="molecule type" value="Genomic_DNA"/>
</dbReference>
<dbReference type="AlphaFoldDB" id="A0A7Y9LAT6"/>
<keyword evidence="3" id="KW-1185">Reference proteome</keyword>
<keyword evidence="1" id="KW-0472">Membrane</keyword>
<sequence>MMQTEKATRRLAAMFLFGGSMHFLASGWFDKIIPAGLPGRTRTYTYLSGATALAIGAGLAIPKTRRPAAAAATAFLIGVMPAKIKLTRDWLRSDKPGWAKAVGVVQLFWQAPLIADAIKAGADPRRRSAPRS</sequence>
<gene>
    <name evidence="2" type="ORF">BKA15_001259</name>
</gene>
<evidence type="ECO:0000313" key="2">
    <source>
        <dbReference type="EMBL" id="NYE69930.1"/>
    </source>
</evidence>
<keyword evidence="1" id="KW-0812">Transmembrane</keyword>
<accession>A0A7Y9LAT6</accession>
<dbReference type="PANTHER" id="PTHR36974:SF1">
    <property type="entry name" value="DOXX FAMILY MEMBRANE PROTEIN"/>
    <property type="match status" value="1"/>
</dbReference>
<dbReference type="PANTHER" id="PTHR36974">
    <property type="entry name" value="MEMBRANE PROTEIN-RELATED"/>
    <property type="match status" value="1"/>
</dbReference>
<evidence type="ECO:0000256" key="1">
    <source>
        <dbReference type="SAM" id="Phobius"/>
    </source>
</evidence>
<protein>
    <submittedName>
        <fullName evidence="2">Putative membrane protein</fullName>
    </submittedName>
</protein>
<reference evidence="2 3" key="1">
    <citation type="submission" date="2020-07" db="EMBL/GenBank/DDBJ databases">
        <title>Sequencing the genomes of 1000 actinobacteria strains.</title>
        <authorList>
            <person name="Klenk H.-P."/>
        </authorList>
    </citation>
    <scope>NUCLEOTIDE SEQUENCE [LARGE SCALE GENOMIC DNA]</scope>
    <source>
        <strain evidence="2 3">DSM 22083</strain>
    </source>
</reference>
<evidence type="ECO:0000313" key="3">
    <source>
        <dbReference type="Proteomes" id="UP000569914"/>
    </source>
</evidence>
<keyword evidence="1" id="KW-1133">Transmembrane helix</keyword>